<evidence type="ECO:0000313" key="2">
    <source>
        <dbReference type="Proteomes" id="UP001627284"/>
    </source>
</evidence>
<protein>
    <submittedName>
        <fullName evidence="1">Uncharacterized protein</fullName>
    </submittedName>
</protein>
<comment type="caution">
    <text evidence="1">The sequence shown here is derived from an EMBL/GenBank/DDBJ whole genome shotgun (WGS) entry which is preliminary data.</text>
</comment>
<proteinExistence type="predicted"/>
<reference evidence="1 2" key="1">
    <citation type="submission" date="2024-05" db="EMBL/GenBank/DDBJ databases">
        <title>De novo assembly of an allotetraploid wild potato.</title>
        <authorList>
            <person name="Hosaka A.J."/>
        </authorList>
    </citation>
    <scope>NUCLEOTIDE SEQUENCE [LARGE SCALE GENOMIC DNA]</scope>
    <source>
        <tissue evidence="1">Young leaves</tissue>
    </source>
</reference>
<dbReference type="Proteomes" id="UP001627284">
    <property type="component" value="Unassembled WGS sequence"/>
</dbReference>
<sequence>MFGRFGEIFLKFEFWVGLTPIRNLSVSSILRNLNSLLYMLLLTHCWKGEKLVERNLVGNFFGKKQREKLIGKNKGKSWKKCWNQAALTKQETKANSIHIAINF</sequence>
<name>A0ABD2VBC1_9SOLN</name>
<gene>
    <name evidence="1" type="ORF">AABB24_003462</name>
</gene>
<dbReference type="EMBL" id="JBJKTR010000002">
    <property type="protein sequence ID" value="KAL3377057.1"/>
    <property type="molecule type" value="Genomic_DNA"/>
</dbReference>
<organism evidence="1 2">
    <name type="scientific">Solanum stoloniferum</name>
    <dbReference type="NCBI Taxonomy" id="62892"/>
    <lineage>
        <taxon>Eukaryota</taxon>
        <taxon>Viridiplantae</taxon>
        <taxon>Streptophyta</taxon>
        <taxon>Embryophyta</taxon>
        <taxon>Tracheophyta</taxon>
        <taxon>Spermatophyta</taxon>
        <taxon>Magnoliopsida</taxon>
        <taxon>eudicotyledons</taxon>
        <taxon>Gunneridae</taxon>
        <taxon>Pentapetalae</taxon>
        <taxon>asterids</taxon>
        <taxon>lamiids</taxon>
        <taxon>Solanales</taxon>
        <taxon>Solanaceae</taxon>
        <taxon>Solanoideae</taxon>
        <taxon>Solaneae</taxon>
        <taxon>Solanum</taxon>
    </lineage>
</organism>
<evidence type="ECO:0000313" key="1">
    <source>
        <dbReference type="EMBL" id="KAL3377057.1"/>
    </source>
</evidence>
<keyword evidence="2" id="KW-1185">Reference proteome</keyword>
<accession>A0ABD2VBC1</accession>
<dbReference type="AlphaFoldDB" id="A0ABD2VBC1"/>